<protein>
    <submittedName>
        <fullName evidence="5">Probable electron transport flavoprotein, alpha-subunit</fullName>
    </submittedName>
</protein>
<gene>
    <name evidence="5" type="ordered locus">DP2791</name>
</gene>
<dbReference type="HOGENOM" id="CLU_034178_1_1_7"/>
<proteinExistence type="inferred from homology"/>
<dbReference type="InterPro" id="IPR014729">
    <property type="entry name" value="Rossmann-like_a/b/a_fold"/>
</dbReference>
<dbReference type="Gene3D" id="3.40.50.1220">
    <property type="entry name" value="TPP-binding domain"/>
    <property type="match status" value="1"/>
</dbReference>
<dbReference type="AlphaFoldDB" id="Q6AJG0"/>
<keyword evidence="2" id="KW-0249">Electron transport</keyword>
<evidence type="ECO:0000313" key="6">
    <source>
        <dbReference type="Proteomes" id="UP000000602"/>
    </source>
</evidence>
<feature type="domain" description="Electron transfer flavoprotein alpha subunit C-terminal" evidence="3">
    <location>
        <begin position="123"/>
        <end position="201"/>
    </location>
</feature>
<organism evidence="5 6">
    <name type="scientific">Desulfotalea psychrophila (strain LSv54 / DSM 12343)</name>
    <dbReference type="NCBI Taxonomy" id="177439"/>
    <lineage>
        <taxon>Bacteria</taxon>
        <taxon>Pseudomonadati</taxon>
        <taxon>Thermodesulfobacteriota</taxon>
        <taxon>Desulfobulbia</taxon>
        <taxon>Desulfobulbales</taxon>
        <taxon>Desulfocapsaceae</taxon>
        <taxon>Desulfotalea</taxon>
    </lineage>
</organism>
<evidence type="ECO:0000259" key="4">
    <source>
        <dbReference type="Pfam" id="PF01012"/>
    </source>
</evidence>
<dbReference type="SUPFAM" id="SSF52402">
    <property type="entry name" value="Adenine nucleotide alpha hydrolases-like"/>
    <property type="match status" value="1"/>
</dbReference>
<sequence>MGVADLSDCRGVLVFFELDVEVVASVALKFLGVGRELADKAGTDLMAIAMGEITVADQDKLIRYGADKVFVVNDPHIRYFNEGNYRIILTEFIQEYRSAIVLAGATSARLLKSVRFFQKGLSVEDSDIIVPAGAGLRSEKNAKLVYILSAAMEAVVGASRFAVDNGCFPASVQIGQTGKTVSPKFYLACGISGSIQHVSSILGAEKVVAIKSDRDAVIFTVADYGIVGRVEEILPELIRRLEKRGKSCDS</sequence>
<evidence type="ECO:0000256" key="2">
    <source>
        <dbReference type="ARBA" id="ARBA00022982"/>
    </source>
</evidence>
<dbReference type="STRING" id="177439.DP2791"/>
<keyword evidence="2" id="KW-0813">Transport</keyword>
<dbReference type="InterPro" id="IPR014731">
    <property type="entry name" value="ETF_asu_C"/>
</dbReference>
<comment type="similarity">
    <text evidence="1">Belongs to the ETF alpha-subunit/FixB family.</text>
</comment>
<dbReference type="PANTHER" id="PTHR43153">
    <property type="entry name" value="ELECTRON TRANSFER FLAVOPROTEIN ALPHA"/>
    <property type="match status" value="1"/>
</dbReference>
<keyword evidence="6" id="KW-1185">Reference proteome</keyword>
<dbReference type="Pfam" id="PF01012">
    <property type="entry name" value="ETF"/>
    <property type="match status" value="1"/>
</dbReference>
<dbReference type="SUPFAM" id="SSF52467">
    <property type="entry name" value="DHS-like NAD/FAD-binding domain"/>
    <property type="match status" value="1"/>
</dbReference>
<name>Q6AJG0_DESPS</name>
<evidence type="ECO:0000256" key="1">
    <source>
        <dbReference type="ARBA" id="ARBA00005817"/>
    </source>
</evidence>
<dbReference type="GO" id="GO:0033539">
    <property type="term" value="P:fatty acid beta-oxidation using acyl-CoA dehydrogenase"/>
    <property type="evidence" value="ECO:0007669"/>
    <property type="project" value="TreeGrafter"/>
</dbReference>
<dbReference type="Pfam" id="PF00766">
    <property type="entry name" value="ETF_alpha"/>
    <property type="match status" value="1"/>
</dbReference>
<evidence type="ECO:0000259" key="3">
    <source>
        <dbReference type="Pfam" id="PF00766"/>
    </source>
</evidence>
<dbReference type="Gene3D" id="3.40.50.620">
    <property type="entry name" value="HUPs"/>
    <property type="match status" value="1"/>
</dbReference>
<feature type="domain" description="Electron transfer flavoprotein alpha/beta-subunit N-terminal" evidence="4">
    <location>
        <begin position="12"/>
        <end position="108"/>
    </location>
</feature>
<evidence type="ECO:0000313" key="5">
    <source>
        <dbReference type="EMBL" id="CAG37520.1"/>
    </source>
</evidence>
<accession>Q6AJG0</accession>
<dbReference type="InterPro" id="IPR001308">
    <property type="entry name" value="ETF_a/FixB"/>
</dbReference>
<dbReference type="PANTHER" id="PTHR43153:SF1">
    <property type="entry name" value="ELECTRON TRANSFER FLAVOPROTEIN SUBUNIT ALPHA, MITOCHONDRIAL"/>
    <property type="match status" value="1"/>
</dbReference>
<dbReference type="Proteomes" id="UP000000602">
    <property type="component" value="Chromosome"/>
</dbReference>
<dbReference type="KEGG" id="dps:DP2791"/>
<reference evidence="6" key="1">
    <citation type="journal article" date="2004" name="Environ. Microbiol.">
        <title>The genome of Desulfotalea psychrophila, a sulfate-reducing bacterium from permanently cold Arctic sediments.</title>
        <authorList>
            <person name="Rabus R."/>
            <person name="Ruepp A."/>
            <person name="Frickey T."/>
            <person name="Rattei T."/>
            <person name="Fartmann B."/>
            <person name="Stark M."/>
            <person name="Bauer M."/>
            <person name="Zibat A."/>
            <person name="Lombardot T."/>
            <person name="Becker I."/>
            <person name="Amann J."/>
            <person name="Gellner K."/>
            <person name="Teeling H."/>
            <person name="Leuschner W.D."/>
            <person name="Gloeckner F.-O."/>
            <person name="Lupas A.N."/>
            <person name="Amann R."/>
            <person name="Klenk H.-P."/>
        </authorList>
    </citation>
    <scope>NUCLEOTIDE SEQUENCE [LARGE SCALE GENOMIC DNA]</scope>
    <source>
        <strain evidence="6">DSM 12343 / LSv54</strain>
    </source>
</reference>
<dbReference type="GO" id="GO:0050660">
    <property type="term" value="F:flavin adenine dinucleotide binding"/>
    <property type="evidence" value="ECO:0007669"/>
    <property type="project" value="InterPro"/>
</dbReference>
<dbReference type="eggNOG" id="COG2025">
    <property type="taxonomic scope" value="Bacteria"/>
</dbReference>
<dbReference type="InterPro" id="IPR029035">
    <property type="entry name" value="DHS-like_NAD/FAD-binding_dom"/>
</dbReference>
<dbReference type="EMBL" id="CR522870">
    <property type="protein sequence ID" value="CAG37520.1"/>
    <property type="molecule type" value="Genomic_DNA"/>
</dbReference>
<dbReference type="GO" id="GO:0009055">
    <property type="term" value="F:electron transfer activity"/>
    <property type="evidence" value="ECO:0007669"/>
    <property type="project" value="InterPro"/>
</dbReference>
<dbReference type="InterPro" id="IPR014730">
    <property type="entry name" value="ETF_a/b_N"/>
</dbReference>